<feature type="chain" id="PRO_5037517281" evidence="1">
    <location>
        <begin position="21"/>
        <end position="262"/>
    </location>
</feature>
<keyword evidence="1" id="KW-0732">Signal</keyword>
<evidence type="ECO:0000313" key="3">
    <source>
        <dbReference type="WBParaSite" id="nRc.2.0.1.t04004-RA"/>
    </source>
</evidence>
<dbReference type="WBParaSite" id="nRc.2.0.1.t04004-RA">
    <property type="protein sequence ID" value="nRc.2.0.1.t04004-RA"/>
    <property type="gene ID" value="nRc.2.0.1.g04004"/>
</dbReference>
<evidence type="ECO:0000313" key="2">
    <source>
        <dbReference type="Proteomes" id="UP000887565"/>
    </source>
</evidence>
<organism evidence="2 3">
    <name type="scientific">Romanomermis culicivorax</name>
    <name type="common">Nematode worm</name>
    <dbReference type="NCBI Taxonomy" id="13658"/>
    <lineage>
        <taxon>Eukaryota</taxon>
        <taxon>Metazoa</taxon>
        <taxon>Ecdysozoa</taxon>
        <taxon>Nematoda</taxon>
        <taxon>Enoplea</taxon>
        <taxon>Dorylaimia</taxon>
        <taxon>Mermithida</taxon>
        <taxon>Mermithoidea</taxon>
        <taxon>Mermithidae</taxon>
        <taxon>Romanomermis</taxon>
    </lineage>
</organism>
<dbReference type="OMA" id="ILPHGDF"/>
<sequence>MLLIIFSLLITTSKFFHVGAKVYGSFVLPHGGVALNPSGFHTTDMRAKQKAWKINQASVDVGRYIRRLEPDLIVLSTPHGVADAKNFAFYMAPNANGSAETDNCDCPPCCYSASVPIDAFFTQEVLNNLTAKRLNVTGISFFGNETAIIKCVKSFQSALLIAVWSLLYRWGEVVPLLFIGNIGRSKVVIFSHPSKKLYEILEETSLKVVVVISSDLAHTHDASSPYGFSTSAAPFDRACGHWASTLRPTYLLKVAANHAEKV</sequence>
<keyword evidence="2" id="KW-1185">Reference proteome</keyword>
<feature type="signal peptide" evidence="1">
    <location>
        <begin position="1"/>
        <end position="20"/>
    </location>
</feature>
<dbReference type="Gene3D" id="3.40.830.10">
    <property type="entry name" value="LigB-like"/>
    <property type="match status" value="1"/>
</dbReference>
<reference evidence="3" key="1">
    <citation type="submission" date="2022-11" db="UniProtKB">
        <authorList>
            <consortium name="WormBaseParasite"/>
        </authorList>
    </citation>
    <scope>IDENTIFICATION</scope>
</reference>
<evidence type="ECO:0000256" key="1">
    <source>
        <dbReference type="SAM" id="SignalP"/>
    </source>
</evidence>
<name>A0A915HQK6_ROMCU</name>
<dbReference type="Proteomes" id="UP000887565">
    <property type="component" value="Unplaced"/>
</dbReference>
<accession>A0A915HQK6</accession>
<dbReference type="AlphaFoldDB" id="A0A915HQK6"/>
<protein>
    <submittedName>
        <fullName evidence="3">Extradiol ring-cleavage dioxygenase class III enzyme subunit B domain-containing protein</fullName>
    </submittedName>
</protein>
<proteinExistence type="predicted"/>